<dbReference type="Gene3D" id="3.50.50.60">
    <property type="entry name" value="FAD/NAD(P)-binding domain"/>
    <property type="match status" value="1"/>
</dbReference>
<comment type="caution">
    <text evidence="9">The sequence shown here is derived from an EMBL/GenBank/DDBJ whole genome shotgun (WGS) entry which is preliminary data.</text>
</comment>
<dbReference type="OrthoDB" id="9785276at2"/>
<evidence type="ECO:0000256" key="5">
    <source>
        <dbReference type="PIRSR" id="PIRSR000137-2"/>
    </source>
</evidence>
<dbReference type="AlphaFoldDB" id="A0A069P545"/>
<dbReference type="Pfam" id="PF00732">
    <property type="entry name" value="GMC_oxred_N"/>
    <property type="match status" value="1"/>
</dbReference>
<dbReference type="InterPro" id="IPR012132">
    <property type="entry name" value="GMC_OxRdtase"/>
</dbReference>
<evidence type="ECO:0000313" key="11">
    <source>
        <dbReference type="Proteomes" id="UP000597138"/>
    </source>
</evidence>
<feature type="domain" description="Glucose-methanol-choline oxidoreductase N-terminal" evidence="7">
    <location>
        <begin position="83"/>
        <end position="106"/>
    </location>
</feature>
<dbReference type="SUPFAM" id="SSF54373">
    <property type="entry name" value="FAD-linked reductases, C-terminal domain"/>
    <property type="match status" value="1"/>
</dbReference>
<comment type="similarity">
    <text evidence="2 6">Belongs to the GMC oxidoreductase family.</text>
</comment>
<feature type="binding site" evidence="5">
    <location>
        <position position="503"/>
    </location>
    <ligand>
        <name>FAD</name>
        <dbReference type="ChEBI" id="CHEBI:57692"/>
    </ligand>
</feature>
<name>A0A069P545_9BURK</name>
<dbReference type="InterPro" id="IPR007867">
    <property type="entry name" value="GMC_OxRtase_C"/>
</dbReference>
<dbReference type="Proteomes" id="UP000027439">
    <property type="component" value="Unassembled WGS sequence"/>
</dbReference>
<dbReference type="EMBL" id="JFHE01000009">
    <property type="protein sequence ID" value="KDR35029.1"/>
    <property type="molecule type" value="Genomic_DNA"/>
</dbReference>
<dbReference type="GO" id="GO:0016614">
    <property type="term" value="F:oxidoreductase activity, acting on CH-OH group of donors"/>
    <property type="evidence" value="ECO:0007669"/>
    <property type="project" value="InterPro"/>
</dbReference>
<dbReference type="Gene3D" id="3.30.560.10">
    <property type="entry name" value="Glucose Oxidase, domain 3"/>
    <property type="match status" value="1"/>
</dbReference>
<dbReference type="GO" id="GO:0050660">
    <property type="term" value="F:flavin adenine dinucleotide binding"/>
    <property type="evidence" value="ECO:0007669"/>
    <property type="project" value="InterPro"/>
</dbReference>
<dbReference type="PIRSF" id="PIRSF000137">
    <property type="entry name" value="Alcohol_oxidase"/>
    <property type="match status" value="1"/>
</dbReference>
<feature type="binding site" evidence="5">
    <location>
        <position position="221"/>
    </location>
    <ligand>
        <name>FAD</name>
        <dbReference type="ChEBI" id="CHEBI:57692"/>
    </ligand>
</feature>
<dbReference type="eggNOG" id="COG2303">
    <property type="taxonomic scope" value="Bacteria"/>
</dbReference>
<reference evidence="9 10" key="2">
    <citation type="submission" date="2014-03" db="EMBL/GenBank/DDBJ databases">
        <title>Draft Genome Sequences of Four Burkholderia Strains.</title>
        <authorList>
            <person name="Liu X.Y."/>
            <person name="Li C.X."/>
            <person name="Xu J.H."/>
        </authorList>
    </citation>
    <scope>NUCLEOTIDE SEQUENCE [LARGE SCALE GENOMIC DNA]</scope>
    <source>
        <strain evidence="9 10">R27</strain>
    </source>
</reference>
<evidence type="ECO:0000313" key="10">
    <source>
        <dbReference type="Proteomes" id="UP000027439"/>
    </source>
</evidence>
<dbReference type="STRING" id="1071679.BG57_32245"/>
<accession>A0A069P545</accession>
<organism evidence="9 10">
    <name type="scientific">Caballeronia grimmiae</name>
    <dbReference type="NCBI Taxonomy" id="1071679"/>
    <lineage>
        <taxon>Bacteria</taxon>
        <taxon>Pseudomonadati</taxon>
        <taxon>Pseudomonadota</taxon>
        <taxon>Betaproteobacteria</taxon>
        <taxon>Burkholderiales</taxon>
        <taxon>Burkholderiaceae</taxon>
        <taxon>Caballeronia</taxon>
    </lineage>
</organism>
<evidence type="ECO:0000256" key="2">
    <source>
        <dbReference type="ARBA" id="ARBA00010790"/>
    </source>
</evidence>
<reference evidence="8" key="4">
    <citation type="submission" date="2024-05" db="EMBL/GenBank/DDBJ databases">
        <authorList>
            <person name="Sun Q."/>
            <person name="Zhou Y."/>
        </authorList>
    </citation>
    <scope>NUCLEOTIDE SEQUENCE</scope>
    <source>
        <strain evidence="8">CGMCC 1.11013</strain>
    </source>
</reference>
<dbReference type="SUPFAM" id="SSF51905">
    <property type="entry name" value="FAD/NAD(P)-binding domain"/>
    <property type="match status" value="1"/>
</dbReference>
<evidence type="ECO:0000256" key="1">
    <source>
        <dbReference type="ARBA" id="ARBA00001974"/>
    </source>
</evidence>
<dbReference type="InterPro" id="IPR036188">
    <property type="entry name" value="FAD/NAD-bd_sf"/>
</dbReference>
<dbReference type="InterPro" id="IPR000172">
    <property type="entry name" value="GMC_OxRdtase_N"/>
</dbReference>
<evidence type="ECO:0000313" key="9">
    <source>
        <dbReference type="EMBL" id="KDR35029.1"/>
    </source>
</evidence>
<evidence type="ECO:0000259" key="7">
    <source>
        <dbReference type="PROSITE" id="PS00623"/>
    </source>
</evidence>
<evidence type="ECO:0000256" key="6">
    <source>
        <dbReference type="RuleBase" id="RU003968"/>
    </source>
</evidence>
<dbReference type="PROSITE" id="PS00623">
    <property type="entry name" value="GMC_OXRED_1"/>
    <property type="match status" value="1"/>
</dbReference>
<dbReference type="EMBL" id="BMEG01000010">
    <property type="protein sequence ID" value="GGD88412.1"/>
    <property type="molecule type" value="Genomic_DNA"/>
</dbReference>
<evidence type="ECO:0000256" key="3">
    <source>
        <dbReference type="ARBA" id="ARBA00022630"/>
    </source>
</evidence>
<evidence type="ECO:0000313" key="8">
    <source>
        <dbReference type="EMBL" id="GGD88412.1"/>
    </source>
</evidence>
<protein>
    <submittedName>
        <fullName evidence="8">Choline dehydrogenase</fullName>
    </submittedName>
</protein>
<evidence type="ECO:0000256" key="4">
    <source>
        <dbReference type="ARBA" id="ARBA00022827"/>
    </source>
</evidence>
<dbReference type="Proteomes" id="UP000597138">
    <property type="component" value="Unassembled WGS sequence"/>
</dbReference>
<dbReference type="PROSITE" id="PS51257">
    <property type="entry name" value="PROKAR_LIPOPROTEIN"/>
    <property type="match status" value="1"/>
</dbReference>
<keyword evidence="4 5" id="KW-0274">FAD</keyword>
<keyword evidence="3 6" id="KW-0285">Flavoprotein</keyword>
<sequence length="546" mass="58963">MKSYTADYVIVGAGTAGCVLANRLSEDPNVKVILVEAGERDRHPFIHVPAGFVRLLDHPTVTWRYRTRADAETSGRGILFPRGRGLGGSSAINGLLYVRPFAEDIDSWEQSGAKGWNFGNCLPFYRRSETWTEGNSPQRGTHGPIQVSRVKNPPEICGAVVQAAQKAGLEFVDDPNSDTRGPSIWFYQQTRDGRRRSSAARGYLRPAMARLNLTVVTGVQVSGLEMNGTHVSGINATTTAGVAMQFRAKREVILSAGVIGTPRLLEMSGIGDKDVLDNAGIRTRIALPGVGNNLQDHYVARLGYRVRGAGTANERSHGLALAREMMRYVVSGTGVLTYSAAIVGGFAQTLLATRPDVQFVIAPGSFVEGRIGVLESEPGVSCGVWQMRPESRGHVHITSSEITAAPTIAPSYLSSEVDRKTMVEGLKIGRRIFAQPEIARYIVDETVPGRHADTDEALLQYVRDNGSTVYHAVGTCRMGDDETSVVDSELRVRGTTGLRIVDGSVMPSITSTNTNATVLMLAERAADMIRSPITARAASTHDKETV</sequence>
<dbReference type="PANTHER" id="PTHR11552">
    <property type="entry name" value="GLUCOSE-METHANOL-CHOLINE GMC OXIDOREDUCTASE"/>
    <property type="match status" value="1"/>
</dbReference>
<keyword evidence="11" id="KW-1185">Reference proteome</keyword>
<gene>
    <name evidence="9" type="ORF">BG57_32245</name>
    <name evidence="8" type="ORF">GCM10010985_48730</name>
</gene>
<dbReference type="RefSeq" id="WP_035963367.1">
    <property type="nucleotide sequence ID" value="NZ_BMEG01000010.1"/>
</dbReference>
<reference evidence="8" key="1">
    <citation type="journal article" date="2014" name="Int. J. Syst. Evol. Microbiol.">
        <title>Complete genome of a new Firmicutes species belonging to the dominant human colonic microbiota ('Ruminococcus bicirculans') reveals two chromosomes and a selective capacity to utilize plant glucans.</title>
        <authorList>
            <consortium name="NISC Comparative Sequencing Program"/>
            <person name="Wegmann U."/>
            <person name="Louis P."/>
            <person name="Goesmann A."/>
            <person name="Henrissat B."/>
            <person name="Duncan S.H."/>
            <person name="Flint H.J."/>
        </authorList>
    </citation>
    <scope>NUCLEOTIDE SEQUENCE</scope>
    <source>
        <strain evidence="8">CGMCC 1.11013</strain>
    </source>
</reference>
<proteinExistence type="inferred from homology"/>
<dbReference type="Pfam" id="PF05199">
    <property type="entry name" value="GMC_oxred_C"/>
    <property type="match status" value="1"/>
</dbReference>
<reference evidence="11" key="3">
    <citation type="journal article" date="2019" name="Int. J. Syst. Evol. Microbiol.">
        <title>The Global Catalogue of Microorganisms (GCM) 10K type strain sequencing project: providing services to taxonomists for standard genome sequencing and annotation.</title>
        <authorList>
            <consortium name="The Broad Institute Genomics Platform"/>
            <consortium name="The Broad Institute Genome Sequencing Center for Infectious Disease"/>
            <person name="Wu L."/>
            <person name="Ma J."/>
        </authorList>
    </citation>
    <scope>NUCLEOTIDE SEQUENCE [LARGE SCALE GENOMIC DNA]</scope>
    <source>
        <strain evidence="11">CGMCC 1.11013</strain>
    </source>
</reference>
<comment type="cofactor">
    <cofactor evidence="1 5">
        <name>FAD</name>
        <dbReference type="ChEBI" id="CHEBI:57692"/>
    </cofactor>
</comment>
<dbReference type="PANTHER" id="PTHR11552:SF147">
    <property type="entry name" value="CHOLINE DEHYDROGENASE, MITOCHONDRIAL"/>
    <property type="match status" value="1"/>
</dbReference>